<dbReference type="InterPro" id="IPR014016">
    <property type="entry name" value="UvrD-like_ATP-bd"/>
</dbReference>
<dbReference type="PANTHER" id="PTHR21529">
    <property type="entry name" value="MAMMARY TURMOR VIRUS RECEPTOR HOMOLOG 1, 2 MTVR1, 2"/>
    <property type="match status" value="1"/>
</dbReference>
<keyword evidence="4 5" id="KW-0067">ATP-binding</keyword>
<evidence type="ECO:0000313" key="9">
    <source>
        <dbReference type="Proteomes" id="UP000030748"/>
    </source>
</evidence>
<dbReference type="Pfam" id="PF13086">
    <property type="entry name" value="AAA_11"/>
    <property type="match status" value="1"/>
</dbReference>
<dbReference type="STRING" id="4155.A0A022Q9D3"/>
<dbReference type="PROSITE" id="PS51198">
    <property type="entry name" value="UVRD_HELICASE_ATP_BIND"/>
    <property type="match status" value="1"/>
</dbReference>
<keyword evidence="3 5" id="KW-0347">Helicase</keyword>
<dbReference type="InterPro" id="IPR011990">
    <property type="entry name" value="TPR-like_helical_dom_sf"/>
</dbReference>
<dbReference type="Pfam" id="PF20073">
    <property type="entry name" value="DUF6469"/>
    <property type="match status" value="1"/>
</dbReference>
<dbReference type="EMBL" id="KI632119">
    <property type="protein sequence ID" value="EYU24551.1"/>
    <property type="molecule type" value="Genomic_DNA"/>
</dbReference>
<evidence type="ECO:0000256" key="5">
    <source>
        <dbReference type="PROSITE-ProRule" id="PRU00560"/>
    </source>
</evidence>
<dbReference type="SUPFAM" id="SSF52540">
    <property type="entry name" value="P-loop containing nucleoside triphosphate hydrolases"/>
    <property type="match status" value="2"/>
</dbReference>
<evidence type="ECO:0000256" key="1">
    <source>
        <dbReference type="ARBA" id="ARBA00022741"/>
    </source>
</evidence>
<dbReference type="Proteomes" id="UP000030748">
    <property type="component" value="Unassembled WGS sequence"/>
</dbReference>
<feature type="compositionally biased region" description="Basic residues" evidence="6">
    <location>
        <begin position="2496"/>
        <end position="2517"/>
    </location>
</feature>
<evidence type="ECO:0000259" key="7">
    <source>
        <dbReference type="PROSITE" id="PS51198"/>
    </source>
</evidence>
<feature type="binding site" evidence="5">
    <location>
        <begin position="849"/>
        <end position="856"/>
    </location>
    <ligand>
        <name>ATP</name>
        <dbReference type="ChEBI" id="CHEBI:30616"/>
    </ligand>
</feature>
<dbReference type="Gene3D" id="3.40.50.300">
    <property type="entry name" value="P-loop containing nucleotide triphosphate hydrolases"/>
    <property type="match status" value="3"/>
</dbReference>
<dbReference type="SUPFAM" id="SSF48452">
    <property type="entry name" value="TPR-like"/>
    <property type="match status" value="1"/>
</dbReference>
<reference evidence="8 9" key="1">
    <citation type="journal article" date="2013" name="Proc. Natl. Acad. Sci. U.S.A.">
        <title>Fine-scale variation in meiotic recombination in Mimulus inferred from population shotgun sequencing.</title>
        <authorList>
            <person name="Hellsten U."/>
            <person name="Wright K.M."/>
            <person name="Jenkins J."/>
            <person name="Shu S."/>
            <person name="Yuan Y."/>
            <person name="Wessler S.R."/>
            <person name="Schmutz J."/>
            <person name="Willis J.H."/>
            <person name="Rokhsar D.S."/>
        </authorList>
    </citation>
    <scope>NUCLEOTIDE SEQUENCE [LARGE SCALE GENOMIC DNA]</scope>
    <source>
        <strain evidence="9">cv. DUN x IM62</strain>
    </source>
</reference>
<dbReference type="InterPro" id="IPR045529">
    <property type="entry name" value="DUF6469"/>
</dbReference>
<evidence type="ECO:0000256" key="6">
    <source>
        <dbReference type="SAM" id="MobiDB-lite"/>
    </source>
</evidence>
<dbReference type="GO" id="GO:0004386">
    <property type="term" value="F:helicase activity"/>
    <property type="evidence" value="ECO:0007669"/>
    <property type="project" value="UniProtKB-UniRule"/>
</dbReference>
<accession>A0A022Q9D3</accession>
<organism evidence="8 9">
    <name type="scientific">Erythranthe guttata</name>
    <name type="common">Yellow monkey flower</name>
    <name type="synonym">Mimulus guttatus</name>
    <dbReference type="NCBI Taxonomy" id="4155"/>
    <lineage>
        <taxon>Eukaryota</taxon>
        <taxon>Viridiplantae</taxon>
        <taxon>Streptophyta</taxon>
        <taxon>Embryophyta</taxon>
        <taxon>Tracheophyta</taxon>
        <taxon>Spermatophyta</taxon>
        <taxon>Magnoliopsida</taxon>
        <taxon>eudicotyledons</taxon>
        <taxon>Gunneridae</taxon>
        <taxon>Pentapetalae</taxon>
        <taxon>asterids</taxon>
        <taxon>lamiids</taxon>
        <taxon>Lamiales</taxon>
        <taxon>Phrymaceae</taxon>
        <taxon>Erythranthe</taxon>
    </lineage>
</organism>
<protein>
    <recommendedName>
        <fullName evidence="7">UvrD-like helicase ATP-binding domain-containing protein</fullName>
    </recommendedName>
</protein>
<dbReference type="PhylomeDB" id="A0A022Q9D3"/>
<dbReference type="KEGG" id="egt:105972215"/>
<dbReference type="InterPro" id="IPR041677">
    <property type="entry name" value="DNA2/NAM7_AAA_11"/>
</dbReference>
<name>A0A022Q9D3_ERYGU</name>
<dbReference type="GO" id="GO:0005524">
    <property type="term" value="F:ATP binding"/>
    <property type="evidence" value="ECO:0007669"/>
    <property type="project" value="UniProtKB-UniRule"/>
</dbReference>
<evidence type="ECO:0000256" key="4">
    <source>
        <dbReference type="ARBA" id="ARBA00022840"/>
    </source>
</evidence>
<dbReference type="Pfam" id="PF00580">
    <property type="entry name" value="UvrD-helicase"/>
    <property type="match status" value="1"/>
</dbReference>
<feature type="compositionally biased region" description="Low complexity" evidence="6">
    <location>
        <begin position="2467"/>
        <end position="2480"/>
    </location>
</feature>
<evidence type="ECO:0000256" key="3">
    <source>
        <dbReference type="ARBA" id="ARBA00022806"/>
    </source>
</evidence>
<dbReference type="OMA" id="NCKENDA"/>
<feature type="region of interest" description="Disordered" evidence="6">
    <location>
        <begin position="2465"/>
        <end position="2517"/>
    </location>
</feature>
<dbReference type="OrthoDB" id="3156807at2759"/>
<sequence length="2517" mass="285987">MEENRRPGGGTNEPYKEEFTDLVLSWTLQDILNDNLYQYQVEKIPDSFGCVDEYFGSYIFPLLEETRAELASAAESVHNAPFAEVASSSGPRHGRFLYDVQVGSWRNRSSDGGRRTLPGDVVLLSDSIPESVSDLLRVGSTYTFASVMNIHEDDEESDGSCSAPSSSFTLKSARQIEFGYGEGKSVYVVYLINVTPHKRIWKALHMRRNLTIIEKLLAKNDLLGEEICGVCCHKYNNEIDEKLLSNSNGSQLDAVLACISESECDHKSSVELIWGPPGIGKTAMLSRLLCTLLRTNLRTLVCAPTNVAIKELASRVVSLVRNSVLKESGEINSHLPCPLGDMLVFGNKDRLKVGSEIDEIFLDYRVKMLASCMGSLAGWKHCISSMLDFLEDCVSQHKIFVENEIVIIEANNKHLDESKKSLLEFARDRFPHLAAPLRDCMIKFFTNLPRNLTHEHHIHRNILQLMSLLDSVEILLFDDNSLTSGKLESNFLQHGTVLSCADLLRSLRASLDKLGMPSGVNATSTVELCFRNATLIFCTASSAYKLHTVDSGPFDMLVIDEAAQVKECESIIALQIPGVRHAILVGDECQLPATVISKISEEAGYGRSMFQRLSSLEQLQDLLSGESLLFKNSRWKVLFSDNFRKSFQKLKPFNVKKLVLTVLLKLASGWRPKNINVDYKCESSSYIVKQIKVARYYVVCSIDLVNDPVYVQIFKVWDVLPMSDTTKLLKRLDNLFAMYTDDFIDRSNDKLCEGNLEVPKSWSDCNDVIRFKNRNDTKVDTGASVECRSHVENAKVNESLLLMKFYSLSSDVVNRLLTDVEGREVDLPFEVTDEEREIIRFPRSSFILGRSGTGKTTILTMKLYQKLQHYCIATRDSMTAVGDRPILRQLFVTVSPKLCYAVKKHVTQLKRITNENTSGNSSFTDMDDLDEMAAEFRDIPDTFVGIGREKYPLIITFHKFLMMLDGTLGNSYFQRFRDARASSQYEGRRSVALQTSIRRNQVTYERFRSSYWPHFNAKLTKILDPSRVFTEIMSHIKGGESGDGKRSREGYVSLSDGRVSTLGAEKRDAVYDIFEDYEKVKSERGEFDLADFVIDIHLRLKNEDDLMGDKMDFVYIDEVQDLTTSQISLFRFICKNFDEGFVFCGDTAQTIARGVDFRFEDIRSLFYSEFLMKSSRNCEFPGRREKGVVSDTFCLSQNFRTHTGVLRLAQSVVDLICHFFPQSIDTLPPETSLIYGESPVVLEPGSDENSIMSIFGHSGNAVGKWVGFGADQVILVRDDSARREIFNYIGNQALVLTIVECKGLEFQDVLLYNFFGSSPMSDQWRVLYEFLKEKDLLDANTPKSFPSFSESRHNILCSELKQLYVAITRTRQRLWICENNEELSKPILDYWTRLCLVQVRKIDDSLAAAMQRASSPEEWKSQGIKLFWEKNYEMATMCFEKAGEETWEKRAKASGLRASADSLRGSNPKEARVMLREAAEIFDSIDRSDTAVECFCDLGDYERAGRIYLEKCGTSELRKAGECFSLAGSYKIAAEVYNKGNIFDECLSACTKGNHLDLGLRYIEQWKQQAFMKRFKEVDKIAQEFLERCALECKKKRDSSSMLRFVRAFCTEESKRNFLKSLDLLEELLVLEEDSGNFNEALEIAQRLGHTLREIDLLEKAGDYRNASLLILSYVLTNSLWLSGTRGWPLKSFHQKEELLAKAISCADKAPEIFRASICAEAESLSDDQRKLLSELMQCYSDSKQCKSRTGEILSVRKLLEAHFEVHPTKYEADHELQIDPSLFQERMAKNEVSSGTLVFVWNLWKVKCLEILECLDSLGKRVDLNECEDTARFCLSYFGARLQNNNSSGTYVLMNPNAAWIRNSDKGFISWKRKVATLSARHFASAAREYWCRELVSAGVRVLEALEALYNFYSSRYCQSVCLIHIFDIAKFVESKSLDTEKLHNFLQLCTKYFRNVFPLDPRESLFEDMISLRETEISNNLLEEIISRNVISSGNDELTYRQIGQVAITMLGSGLMLKKGLHRKIISRLSENSSWKSFIKNLESPRSSEEALSHEFHRALAETYSINWRARQFISPKCFFYLVERLLILVPHSRGHFFTTKSSFVEYLMCLPPDANPSAGLVFTDKKSYATSSLFYFVASAVRDCLFNCGDTAEWISRSNIDCNHYFPILMLRLFMILCLLCLNSELPFDALLEVLKVYYIKSQLPLRFYEAIRLKRMNKYVSCETAVAAAFKTIGDSLVIVASTEDSSLEFVCPNAIFLGLKSFSCRNQVIKKLFPRSTDGDKKARNVVSEEVAVEQSPKTTLETNLLKGGLQIELKWNIFREFIDALGSLRSGSDGDSKNLVMRKKAAVEEHINCLTAEIADLSEQQRSHSVEHKNVLDEFKTTIEEMTEICSLLDTSDFDVKVMPKIDGILKILEERRYNLLVQKIADVTKTLEDRRSRSWFSVSEGTFFKSIEERRAQILPSSSNDPPNVSSSVAYDDKEEDGNNISKNGKGKSKKQPKKGKGKGKGGKRK</sequence>
<proteinExistence type="predicted"/>
<dbReference type="eggNOG" id="KOG1801">
    <property type="taxonomic scope" value="Eukaryota"/>
</dbReference>
<dbReference type="GO" id="GO:0016787">
    <property type="term" value="F:hydrolase activity"/>
    <property type="evidence" value="ECO:0007669"/>
    <property type="project" value="UniProtKB-UniRule"/>
</dbReference>
<keyword evidence="1 5" id="KW-0547">Nucleotide-binding</keyword>
<dbReference type="InterPro" id="IPR027417">
    <property type="entry name" value="P-loop_NTPase"/>
</dbReference>
<keyword evidence="2 5" id="KW-0378">Hydrolase</keyword>
<dbReference type="PANTHER" id="PTHR21529:SF4">
    <property type="entry name" value="TPR AND ANKYRIN REPEAT-CONTAINING PROTEIN 1"/>
    <property type="match status" value="1"/>
</dbReference>
<evidence type="ECO:0000313" key="8">
    <source>
        <dbReference type="EMBL" id="EYU24551.1"/>
    </source>
</evidence>
<feature type="domain" description="UvrD-like helicase ATP-binding" evidence="7">
    <location>
        <begin position="828"/>
        <end position="1202"/>
    </location>
</feature>
<evidence type="ECO:0000256" key="2">
    <source>
        <dbReference type="ARBA" id="ARBA00022801"/>
    </source>
</evidence>
<gene>
    <name evidence="8" type="ORF">MIMGU_mgv1a000021mg</name>
</gene>
<dbReference type="InterPro" id="IPR039904">
    <property type="entry name" value="TRANK1"/>
</dbReference>
<keyword evidence="9" id="KW-1185">Reference proteome</keyword>